<dbReference type="PROSITE" id="PS50142">
    <property type="entry name" value="RNASE_3_2"/>
    <property type="match status" value="1"/>
</dbReference>
<comment type="subunit">
    <text evidence="9">Homodimer.</text>
</comment>
<dbReference type="GO" id="GO:0010468">
    <property type="term" value="P:regulation of gene expression"/>
    <property type="evidence" value="ECO:0007669"/>
    <property type="project" value="TreeGrafter"/>
</dbReference>
<feature type="domain" description="RNase III" evidence="11">
    <location>
        <begin position="1"/>
        <end position="117"/>
    </location>
</feature>
<keyword evidence="9" id="KW-0460">Magnesium</keyword>
<dbReference type="GO" id="GO:0019843">
    <property type="term" value="F:rRNA binding"/>
    <property type="evidence" value="ECO:0007669"/>
    <property type="project" value="UniProtKB-KW"/>
</dbReference>
<feature type="binding site" evidence="9">
    <location>
        <position position="103"/>
    </location>
    <ligand>
        <name>Mg(2+)</name>
        <dbReference type="ChEBI" id="CHEBI:18420"/>
    </ligand>
</feature>
<evidence type="ECO:0000256" key="2">
    <source>
        <dbReference type="ARBA" id="ARBA00010183"/>
    </source>
</evidence>
<accession>A0A077ARH6</accession>
<keyword evidence="9" id="KW-0479">Metal-binding</keyword>
<feature type="active site" evidence="9">
    <location>
        <position position="38"/>
    </location>
</feature>
<evidence type="ECO:0000313" key="13">
    <source>
        <dbReference type="Proteomes" id="UP000028926"/>
    </source>
</evidence>
<dbReference type="InterPro" id="IPR011907">
    <property type="entry name" value="RNase_III"/>
</dbReference>
<comment type="function">
    <text evidence="9">Digests double-stranded RNA. Involved in the processing of primary rRNA transcript to yield the immediate precursors to the large and small rRNAs (23S and 16S). Processes some mRNAs, and tRNAs when they are encoded in the rRNA operon. Processes pre-crRNA and tracrRNA of type II CRISPR loci if present in the organism.</text>
</comment>
<dbReference type="PANTHER" id="PTHR11207">
    <property type="entry name" value="RIBONUCLEASE III"/>
    <property type="match status" value="1"/>
</dbReference>
<dbReference type="EMBL" id="CP008941">
    <property type="protein sequence ID" value="AIK95807.1"/>
    <property type="molecule type" value="Genomic_DNA"/>
</dbReference>
<keyword evidence="8 9" id="KW-0694">RNA-binding</keyword>
<evidence type="ECO:0000313" key="12">
    <source>
        <dbReference type="EMBL" id="AIK95807.1"/>
    </source>
</evidence>
<dbReference type="KEGG" id="paca:ID47_02235"/>
<gene>
    <name evidence="9" type="primary">rnc</name>
    <name evidence="12" type="ORF">ID47_02235</name>
</gene>
<evidence type="ECO:0000256" key="8">
    <source>
        <dbReference type="ARBA" id="ARBA00022884"/>
    </source>
</evidence>
<dbReference type="CDD" id="cd10845">
    <property type="entry name" value="DSRM_RNAse_III_family"/>
    <property type="match status" value="1"/>
</dbReference>
<proteinExistence type="inferred from homology"/>
<protein>
    <recommendedName>
        <fullName evidence="9">Ribonuclease 3</fullName>
        <ecNumber evidence="9">3.1.26.3</ecNumber>
    </recommendedName>
    <alternativeName>
        <fullName evidence="9">Ribonuclease III</fullName>
        <shortName evidence="9">RNase III</shortName>
    </alternativeName>
</protein>
<dbReference type="InterPro" id="IPR014720">
    <property type="entry name" value="dsRBD_dom"/>
</dbReference>
<comment type="catalytic activity">
    <reaction evidence="1 9">
        <text>Endonucleolytic cleavage to 5'-phosphomonoester.</text>
        <dbReference type="EC" id="3.1.26.3"/>
    </reaction>
</comment>
<dbReference type="OrthoDB" id="9805026at2"/>
<dbReference type="GO" id="GO:0046872">
    <property type="term" value="F:metal ion binding"/>
    <property type="evidence" value="ECO:0007669"/>
    <property type="project" value="UniProtKB-KW"/>
</dbReference>
<dbReference type="Pfam" id="PF00035">
    <property type="entry name" value="dsrm"/>
    <property type="match status" value="1"/>
</dbReference>
<comment type="cofactor">
    <cofactor evidence="9">
        <name>Mg(2+)</name>
        <dbReference type="ChEBI" id="CHEBI:18420"/>
    </cofactor>
</comment>
<dbReference type="AlphaFoldDB" id="A0A077ARH6"/>
<dbReference type="PROSITE" id="PS00517">
    <property type="entry name" value="RNASE_3_1"/>
    <property type="match status" value="1"/>
</dbReference>
<evidence type="ECO:0000256" key="5">
    <source>
        <dbReference type="ARBA" id="ARBA00022722"/>
    </source>
</evidence>
<reference evidence="12 13" key="1">
    <citation type="submission" date="2014-07" db="EMBL/GenBank/DDBJ databases">
        <title>Comparative genomic insights into amoeba endosymbionts belonging to the families of Holosporaceae and Candidatus Midichloriaceae within Rickettsiales.</title>
        <authorList>
            <person name="Wang Z."/>
            <person name="Wu M."/>
        </authorList>
    </citation>
    <scope>NUCLEOTIDE SEQUENCE [LARGE SCALE GENOMIC DNA]</scope>
    <source>
        <strain evidence="12">PRA3</strain>
    </source>
</reference>
<dbReference type="eggNOG" id="COG0571">
    <property type="taxonomic scope" value="Bacteria"/>
</dbReference>
<feature type="binding site" evidence="9">
    <location>
        <position position="106"/>
    </location>
    <ligand>
        <name>Mg(2+)</name>
        <dbReference type="ChEBI" id="CHEBI:18420"/>
    </ligand>
</feature>
<evidence type="ECO:0000256" key="6">
    <source>
        <dbReference type="ARBA" id="ARBA00022759"/>
    </source>
</evidence>
<dbReference type="GO" id="GO:0006364">
    <property type="term" value="P:rRNA processing"/>
    <property type="evidence" value="ECO:0007669"/>
    <property type="project" value="UniProtKB-UniRule"/>
</dbReference>
<dbReference type="Gene3D" id="1.10.1520.10">
    <property type="entry name" value="Ribonuclease III domain"/>
    <property type="match status" value="1"/>
</dbReference>
<dbReference type="NCBIfam" id="TIGR02191">
    <property type="entry name" value="RNaseIII"/>
    <property type="match status" value="1"/>
</dbReference>
<keyword evidence="3 9" id="KW-0698">rRNA processing</keyword>
<keyword evidence="4 9" id="KW-0507">mRNA processing</keyword>
<dbReference type="SMART" id="SM00358">
    <property type="entry name" value="DSRM"/>
    <property type="match status" value="1"/>
</dbReference>
<dbReference type="InterPro" id="IPR000999">
    <property type="entry name" value="RNase_III_dom"/>
</dbReference>
<dbReference type="SUPFAM" id="SSF69065">
    <property type="entry name" value="RNase III domain-like"/>
    <property type="match status" value="1"/>
</dbReference>
<dbReference type="RefSeq" id="WP_038463346.1">
    <property type="nucleotide sequence ID" value="NZ_CP008941.1"/>
</dbReference>
<dbReference type="FunFam" id="1.10.1520.10:FF:000001">
    <property type="entry name" value="Ribonuclease 3"/>
    <property type="match status" value="1"/>
</dbReference>
<keyword evidence="9" id="KW-0963">Cytoplasm</keyword>
<dbReference type="Proteomes" id="UP000028926">
    <property type="component" value="Chromosome"/>
</dbReference>
<keyword evidence="5 9" id="KW-0540">Nuclease</keyword>
<sequence>MKLLFTFKDPSLFEKAITHPSFRRRKINDFERLEFLGDRVLGILIAETLYKAFPTEKEGDLAKRQAVLISREVCQEVAREIALQDDIKVIGTELNGNSAVMSDAMEALIGAMYLDQGLDAVRTHILPLWQKRLSQSEAPPKDHKSLLQEWTQSRGLGIPAYEIIGQSGPAHAPEFEVSLTVGDKQVSASGKSRKIAEQEVARQMLLILKT</sequence>
<dbReference type="PROSITE" id="PS50137">
    <property type="entry name" value="DS_RBD"/>
    <property type="match status" value="1"/>
</dbReference>
<organism evidence="12 13">
    <name type="scientific">Candidatus Odyssella acanthamoebae</name>
    <dbReference type="NCBI Taxonomy" id="91604"/>
    <lineage>
        <taxon>Bacteria</taxon>
        <taxon>Pseudomonadati</taxon>
        <taxon>Pseudomonadota</taxon>
        <taxon>Alphaproteobacteria</taxon>
        <taxon>Holosporales</taxon>
        <taxon>Candidatus Paracaedibacteraceae</taxon>
        <taxon>Candidatus Odyssella</taxon>
    </lineage>
</organism>
<comment type="subcellular location">
    <subcellularLocation>
        <location evidence="9">Cytoplasm</location>
    </subcellularLocation>
</comment>
<keyword evidence="6 9" id="KW-0255">Endonuclease</keyword>
<name>A0A077ARH6_9PROT</name>
<evidence type="ECO:0000259" key="10">
    <source>
        <dbReference type="PROSITE" id="PS50137"/>
    </source>
</evidence>
<dbReference type="SMART" id="SM00535">
    <property type="entry name" value="RIBOc"/>
    <property type="match status" value="1"/>
</dbReference>
<dbReference type="GO" id="GO:0008033">
    <property type="term" value="P:tRNA processing"/>
    <property type="evidence" value="ECO:0007669"/>
    <property type="project" value="UniProtKB-KW"/>
</dbReference>
<dbReference type="SUPFAM" id="SSF54768">
    <property type="entry name" value="dsRNA-binding domain-like"/>
    <property type="match status" value="1"/>
</dbReference>
<evidence type="ECO:0000256" key="4">
    <source>
        <dbReference type="ARBA" id="ARBA00022664"/>
    </source>
</evidence>
<dbReference type="GO" id="GO:0006397">
    <property type="term" value="P:mRNA processing"/>
    <property type="evidence" value="ECO:0007669"/>
    <property type="project" value="UniProtKB-UniRule"/>
</dbReference>
<dbReference type="GO" id="GO:0005737">
    <property type="term" value="C:cytoplasm"/>
    <property type="evidence" value="ECO:0007669"/>
    <property type="project" value="UniProtKB-SubCell"/>
</dbReference>
<dbReference type="Gene3D" id="3.30.160.20">
    <property type="match status" value="1"/>
</dbReference>
<keyword evidence="9" id="KW-0819">tRNA processing</keyword>
<dbReference type="HOGENOM" id="CLU_000907_1_1_5"/>
<evidence type="ECO:0000256" key="1">
    <source>
        <dbReference type="ARBA" id="ARBA00000109"/>
    </source>
</evidence>
<dbReference type="Pfam" id="PF14622">
    <property type="entry name" value="Ribonucleas_3_3"/>
    <property type="match status" value="1"/>
</dbReference>
<dbReference type="GO" id="GO:0004525">
    <property type="term" value="F:ribonuclease III activity"/>
    <property type="evidence" value="ECO:0007669"/>
    <property type="project" value="UniProtKB-UniRule"/>
</dbReference>
<evidence type="ECO:0000256" key="3">
    <source>
        <dbReference type="ARBA" id="ARBA00022552"/>
    </source>
</evidence>
<dbReference type="HAMAP" id="MF_00104">
    <property type="entry name" value="RNase_III"/>
    <property type="match status" value="1"/>
</dbReference>
<dbReference type="InterPro" id="IPR036389">
    <property type="entry name" value="RNase_III_sf"/>
</dbReference>
<comment type="similarity">
    <text evidence="2">Belongs to the ribonuclease III family.</text>
</comment>
<dbReference type="EC" id="3.1.26.3" evidence="9"/>
<dbReference type="PANTHER" id="PTHR11207:SF0">
    <property type="entry name" value="RIBONUCLEASE 3"/>
    <property type="match status" value="1"/>
</dbReference>
<feature type="domain" description="DRBM" evidence="10">
    <location>
        <begin position="142"/>
        <end position="210"/>
    </location>
</feature>
<evidence type="ECO:0000256" key="9">
    <source>
        <dbReference type="HAMAP-Rule" id="MF_00104"/>
    </source>
</evidence>
<feature type="active site" evidence="9">
    <location>
        <position position="106"/>
    </location>
</feature>
<keyword evidence="7 9" id="KW-0378">Hydrolase</keyword>
<keyword evidence="9" id="KW-0699">rRNA-binding</keyword>
<keyword evidence="13" id="KW-1185">Reference proteome</keyword>
<dbReference type="STRING" id="91604.ID47_02235"/>
<evidence type="ECO:0000259" key="11">
    <source>
        <dbReference type="PROSITE" id="PS50142"/>
    </source>
</evidence>
<evidence type="ECO:0000256" key="7">
    <source>
        <dbReference type="ARBA" id="ARBA00022801"/>
    </source>
</evidence>
<feature type="binding site" evidence="9">
    <location>
        <position position="34"/>
    </location>
    <ligand>
        <name>Mg(2+)</name>
        <dbReference type="ChEBI" id="CHEBI:18420"/>
    </ligand>
</feature>
<dbReference type="CDD" id="cd00593">
    <property type="entry name" value="RIBOc"/>
    <property type="match status" value="1"/>
</dbReference>
<dbReference type="GO" id="GO:0003725">
    <property type="term" value="F:double-stranded RNA binding"/>
    <property type="evidence" value="ECO:0007669"/>
    <property type="project" value="TreeGrafter"/>
</dbReference>